<dbReference type="STRING" id="570519.SAMN04488116_1081"/>
<dbReference type="Proteomes" id="UP000184532">
    <property type="component" value="Unassembled WGS sequence"/>
</dbReference>
<reference evidence="8" key="1">
    <citation type="submission" date="2016-11" db="EMBL/GenBank/DDBJ databases">
        <authorList>
            <person name="Varghese N."/>
            <person name="Submissions S."/>
        </authorList>
    </citation>
    <scope>NUCLEOTIDE SEQUENCE [LARGE SCALE GENOMIC DNA]</scope>
    <source>
        <strain evidence="8">DSM 22638</strain>
    </source>
</reference>
<dbReference type="NCBIfam" id="TIGR00543">
    <property type="entry name" value="isochor_syn"/>
    <property type="match status" value="1"/>
</dbReference>
<evidence type="ECO:0000256" key="4">
    <source>
        <dbReference type="ARBA" id="ARBA00023235"/>
    </source>
</evidence>
<name>A0A1M5J2G5_9FLAO</name>
<protein>
    <recommendedName>
        <fullName evidence="3">isochorismate synthase</fullName>
        <ecNumber evidence="3">5.4.4.2</ecNumber>
    </recommendedName>
    <alternativeName>
        <fullName evidence="5">Isochorismate mutase</fullName>
    </alternativeName>
</protein>
<organism evidence="7 8">
    <name type="scientific">Flagellimonas flava</name>
    <dbReference type="NCBI Taxonomy" id="570519"/>
    <lineage>
        <taxon>Bacteria</taxon>
        <taxon>Pseudomonadati</taxon>
        <taxon>Bacteroidota</taxon>
        <taxon>Flavobacteriia</taxon>
        <taxon>Flavobacteriales</taxon>
        <taxon>Flavobacteriaceae</taxon>
        <taxon>Flagellimonas</taxon>
    </lineage>
</organism>
<evidence type="ECO:0000256" key="2">
    <source>
        <dbReference type="ARBA" id="ARBA00005297"/>
    </source>
</evidence>
<sequence>MPFPENKDFQQLISKIKSCFEQGLPFAVYRKPGEAELTGVFQSNQVIHRTENFVGQGFVFAPYDFNDDAILIQADEVLKLACPQPLTHAPNRAKVSNDGRNAHMDMVARAVKEIQKGSLKKVVLSRKLDVKVYQEPDVIFTQLLRHYPDALCYLWFHPKVGTWCGATPETLLKVKGNQLRTMSLAATMSVREGEEPKWGSKEIEEQEMVSDYVRERLSILTDKLEVGKVQSVRAGNLWHLKSEVKATLLKNSMDQIIKALHPTPAVCGVPVLEAKDFIAKHENYKRTYYTGFLGELNLCAQDEVSLFVNLRCMTIQNGMASIFVGGGITAASNPESEWIETQNKSRTMLNILEFEYQ</sequence>
<accession>A0A1M5J2G5</accession>
<evidence type="ECO:0000256" key="1">
    <source>
        <dbReference type="ARBA" id="ARBA00000799"/>
    </source>
</evidence>
<evidence type="ECO:0000313" key="8">
    <source>
        <dbReference type="Proteomes" id="UP000184532"/>
    </source>
</evidence>
<dbReference type="PANTHER" id="PTHR42839:SF2">
    <property type="entry name" value="ISOCHORISMATE SYNTHASE ENTC"/>
    <property type="match status" value="1"/>
</dbReference>
<dbReference type="EC" id="5.4.4.2" evidence="3"/>
<dbReference type="PANTHER" id="PTHR42839">
    <property type="entry name" value="ISOCHORISMATE SYNTHASE ENTC"/>
    <property type="match status" value="1"/>
</dbReference>
<proteinExistence type="inferred from homology"/>
<evidence type="ECO:0000256" key="3">
    <source>
        <dbReference type="ARBA" id="ARBA00012824"/>
    </source>
</evidence>
<dbReference type="AlphaFoldDB" id="A0A1M5J2G5"/>
<gene>
    <name evidence="7" type="ORF">SAMN04488116_1081</name>
</gene>
<evidence type="ECO:0000256" key="5">
    <source>
        <dbReference type="ARBA" id="ARBA00041564"/>
    </source>
</evidence>
<feature type="domain" description="Chorismate-utilising enzyme C-terminal" evidence="6">
    <location>
        <begin position="101"/>
        <end position="344"/>
    </location>
</feature>
<evidence type="ECO:0000259" key="6">
    <source>
        <dbReference type="Pfam" id="PF00425"/>
    </source>
</evidence>
<dbReference type="RefSeq" id="WP_165614856.1">
    <property type="nucleotide sequence ID" value="NZ_FQWL01000001.1"/>
</dbReference>
<keyword evidence="4" id="KW-0413">Isomerase</keyword>
<dbReference type="InterPro" id="IPR005801">
    <property type="entry name" value="ADC_synthase"/>
</dbReference>
<dbReference type="SUPFAM" id="SSF56322">
    <property type="entry name" value="ADC synthase"/>
    <property type="match status" value="1"/>
</dbReference>
<keyword evidence="8" id="KW-1185">Reference proteome</keyword>
<evidence type="ECO:0000313" key="7">
    <source>
        <dbReference type="EMBL" id="SHG34722.1"/>
    </source>
</evidence>
<comment type="similarity">
    <text evidence="2">Belongs to the isochorismate synthase family.</text>
</comment>
<dbReference type="InterPro" id="IPR015890">
    <property type="entry name" value="Chorismate_C"/>
</dbReference>
<dbReference type="EMBL" id="FQWL01000001">
    <property type="protein sequence ID" value="SHG34722.1"/>
    <property type="molecule type" value="Genomic_DNA"/>
</dbReference>
<dbReference type="InterPro" id="IPR004561">
    <property type="entry name" value="IsoChor_synthase"/>
</dbReference>
<comment type="catalytic activity">
    <reaction evidence="1">
        <text>chorismate = isochorismate</text>
        <dbReference type="Rhea" id="RHEA:18985"/>
        <dbReference type="ChEBI" id="CHEBI:29748"/>
        <dbReference type="ChEBI" id="CHEBI:29780"/>
        <dbReference type="EC" id="5.4.4.2"/>
    </reaction>
</comment>
<dbReference type="Gene3D" id="3.60.120.10">
    <property type="entry name" value="Anthranilate synthase"/>
    <property type="match status" value="1"/>
</dbReference>
<dbReference type="Pfam" id="PF00425">
    <property type="entry name" value="Chorismate_bind"/>
    <property type="match status" value="1"/>
</dbReference>
<dbReference type="GO" id="GO:0008909">
    <property type="term" value="F:isochorismate synthase activity"/>
    <property type="evidence" value="ECO:0007669"/>
    <property type="project" value="UniProtKB-EC"/>
</dbReference>